<evidence type="ECO:0000259" key="9">
    <source>
        <dbReference type="Pfam" id="PF10531"/>
    </source>
</evidence>
<dbReference type="InterPro" id="IPR017054">
    <property type="entry name" value="PduS"/>
</dbReference>
<reference evidence="11" key="1">
    <citation type="submission" date="2021-12" db="EMBL/GenBank/DDBJ databases">
        <authorList>
            <person name="Rodrigo-Torres L."/>
            <person name="Arahal R. D."/>
            <person name="Lucena T."/>
        </authorList>
    </citation>
    <scope>NUCLEOTIDE SEQUENCE</scope>
    <source>
        <strain evidence="11">CECT 8267</strain>
    </source>
</reference>
<gene>
    <name evidence="11" type="primary">rsxC_1</name>
    <name evidence="11" type="ORF">SIN8267_00522</name>
</gene>
<keyword evidence="4" id="KW-0677">Repeat</keyword>
<evidence type="ECO:0000259" key="8">
    <source>
        <dbReference type="Pfam" id="PF01512"/>
    </source>
</evidence>
<dbReference type="RefSeq" id="WP_237443116.1">
    <property type="nucleotide sequence ID" value="NZ_CAKLPX010000001.1"/>
</dbReference>
<dbReference type="InterPro" id="IPR037225">
    <property type="entry name" value="Nuo51_FMN-bd_sf"/>
</dbReference>
<dbReference type="Pfam" id="PF13534">
    <property type="entry name" value="Fer4_17"/>
    <property type="match status" value="1"/>
</dbReference>
<evidence type="ECO:0000256" key="3">
    <source>
        <dbReference type="ARBA" id="ARBA00022723"/>
    </source>
</evidence>
<evidence type="ECO:0000256" key="7">
    <source>
        <dbReference type="ARBA" id="ARBA00023014"/>
    </source>
</evidence>
<dbReference type="InterPro" id="IPR010208">
    <property type="entry name" value="Ion_transpt_RnfC/RsxC"/>
</dbReference>
<dbReference type="SUPFAM" id="SSF46548">
    <property type="entry name" value="alpha-helical ferredoxin"/>
    <property type="match status" value="1"/>
</dbReference>
<sequence>MNDFVDKVRAAGVVGAGGAGFPTYVKVDASVDTVLCNGAECEPLLNKDQMMMQHYAEKVIVGMKLVMANAGAERGIIGVKSKNAKSIEALSSMLPADITIFQMSNQYPAGDEYELVYQATGRLIPAQGLPMQVGCIVQNPETLYNIANAVEGKAVTHSLVTIHGDVAKPVTVWAPLGMTYGELIDAAGGALVDDFVMVDGGPMMGPVIDDVMTRVTRLSSGIIVLPRDNNFVARKLAPEAEYRRIGKSACDQCSDCTEMCPRYLMGYPIKPHLVMRSLLTSGEMSESLAVWAQACCGCNICTFWACPEGLDPRNICQTTARDLREQGRWLPPEELQKLQVEPHPMREYRAVPADRLARRLTLGRFMKTYAEFIEQPLAASTVIIPLQQHIGAPPTPVVSVGDRVTVGQKIAEEAATSLSVPVHASICGKVVSIDNGSIEIEGGK</sequence>
<dbReference type="Gene3D" id="3.40.50.11540">
    <property type="entry name" value="NADH-ubiquinone oxidoreductase 51kDa subunit"/>
    <property type="match status" value="1"/>
</dbReference>
<dbReference type="Pfam" id="PF01512">
    <property type="entry name" value="Complex1_51K"/>
    <property type="match status" value="1"/>
</dbReference>
<dbReference type="Gene3D" id="3.10.20.600">
    <property type="match status" value="1"/>
</dbReference>
<evidence type="ECO:0000256" key="5">
    <source>
        <dbReference type="ARBA" id="ARBA00022982"/>
    </source>
</evidence>
<dbReference type="SUPFAM" id="SSF142019">
    <property type="entry name" value="Nqo1 FMN-binding domain-like"/>
    <property type="match status" value="1"/>
</dbReference>
<evidence type="ECO:0000313" key="12">
    <source>
        <dbReference type="Proteomes" id="UP000838100"/>
    </source>
</evidence>
<keyword evidence="2" id="KW-0004">4Fe-4S</keyword>
<dbReference type="InterPro" id="IPR017900">
    <property type="entry name" value="4Fe4S_Fe_S_CS"/>
</dbReference>
<dbReference type="Pfam" id="PF13375">
    <property type="entry name" value="RnfC_N"/>
    <property type="match status" value="1"/>
</dbReference>
<protein>
    <submittedName>
        <fullName evidence="11">Ion-translocating oxidoreductase complex subunit C</fullName>
    </submittedName>
</protein>
<evidence type="ECO:0000256" key="4">
    <source>
        <dbReference type="ARBA" id="ARBA00022737"/>
    </source>
</evidence>
<evidence type="ECO:0000313" key="11">
    <source>
        <dbReference type="EMBL" id="CAH0990430.1"/>
    </source>
</evidence>
<evidence type="ECO:0000259" key="10">
    <source>
        <dbReference type="Pfam" id="PF13375"/>
    </source>
</evidence>
<proteinExistence type="predicted"/>
<feature type="domain" description="NADH-ubiquinone oxidoreductase 51kDa subunit FMN-binding" evidence="8">
    <location>
        <begin position="8"/>
        <end position="147"/>
    </location>
</feature>
<accession>A0ABN8EFF5</accession>
<keyword evidence="6" id="KW-0408">Iron</keyword>
<evidence type="ECO:0000256" key="1">
    <source>
        <dbReference type="ARBA" id="ARBA00022448"/>
    </source>
</evidence>
<dbReference type="InterPro" id="IPR026902">
    <property type="entry name" value="RnfC_N"/>
</dbReference>
<keyword evidence="5" id="KW-0249">Electron transport</keyword>
<feature type="domain" description="Soluble ligand binding" evidence="9">
    <location>
        <begin position="160"/>
        <end position="206"/>
    </location>
</feature>
<keyword evidence="3" id="KW-0479">Metal-binding</keyword>
<evidence type="ECO:0000256" key="2">
    <source>
        <dbReference type="ARBA" id="ARBA00022485"/>
    </source>
</evidence>
<keyword evidence="12" id="KW-1185">Reference proteome</keyword>
<dbReference type="EMBL" id="CAKLPX010000001">
    <property type="protein sequence ID" value="CAH0990430.1"/>
    <property type="molecule type" value="Genomic_DNA"/>
</dbReference>
<keyword evidence="7" id="KW-0411">Iron-sulfur</keyword>
<organism evidence="11 12">
    <name type="scientific">Sinobacterium norvegicum</name>
    <dbReference type="NCBI Taxonomy" id="1641715"/>
    <lineage>
        <taxon>Bacteria</taxon>
        <taxon>Pseudomonadati</taxon>
        <taxon>Pseudomonadota</taxon>
        <taxon>Gammaproteobacteria</taxon>
        <taxon>Cellvibrionales</taxon>
        <taxon>Spongiibacteraceae</taxon>
        <taxon>Sinobacterium</taxon>
    </lineage>
</organism>
<dbReference type="PIRSF" id="PIRSF036408">
    <property type="entry name" value="PduS_prd"/>
    <property type="match status" value="1"/>
</dbReference>
<dbReference type="PROSITE" id="PS00198">
    <property type="entry name" value="4FE4S_FER_1"/>
    <property type="match status" value="1"/>
</dbReference>
<name>A0ABN8EFF5_9GAMM</name>
<dbReference type="SUPFAM" id="SSF142984">
    <property type="entry name" value="Nqo1 middle domain-like"/>
    <property type="match status" value="1"/>
</dbReference>
<dbReference type="Proteomes" id="UP000838100">
    <property type="component" value="Unassembled WGS sequence"/>
</dbReference>
<evidence type="ECO:0000256" key="6">
    <source>
        <dbReference type="ARBA" id="ARBA00023004"/>
    </source>
</evidence>
<keyword evidence="1" id="KW-0813">Transport</keyword>
<feature type="domain" description="RnfC Barrel sandwich hybrid" evidence="10">
    <location>
        <begin position="371"/>
        <end position="436"/>
    </location>
</feature>
<dbReference type="InterPro" id="IPR011538">
    <property type="entry name" value="Nuo51_FMN-bd"/>
</dbReference>
<dbReference type="Pfam" id="PF10531">
    <property type="entry name" value="SLBB"/>
    <property type="match status" value="1"/>
</dbReference>
<dbReference type="InterPro" id="IPR019554">
    <property type="entry name" value="Soluble_ligand-bd"/>
</dbReference>
<dbReference type="PANTHER" id="PTHR43034">
    <property type="entry name" value="ION-TRANSLOCATING OXIDOREDUCTASE COMPLEX SUBUNIT C"/>
    <property type="match status" value="1"/>
</dbReference>
<comment type="caution">
    <text evidence="11">The sequence shown here is derived from an EMBL/GenBank/DDBJ whole genome shotgun (WGS) entry which is preliminary data.</text>
</comment>
<dbReference type="PANTHER" id="PTHR43034:SF2">
    <property type="entry name" value="ION-TRANSLOCATING OXIDOREDUCTASE COMPLEX SUBUNIT C"/>
    <property type="match status" value="1"/>
</dbReference>